<evidence type="ECO:0000256" key="2">
    <source>
        <dbReference type="ARBA" id="ARBA00009450"/>
    </source>
</evidence>
<evidence type="ECO:0000313" key="21">
    <source>
        <dbReference type="Proteomes" id="UP001595681"/>
    </source>
</evidence>
<dbReference type="InterPro" id="IPR054765">
    <property type="entry name" value="SLBB_dom"/>
</dbReference>
<feature type="chain" id="PRO_5045416363" evidence="16">
    <location>
        <begin position="38"/>
        <end position="665"/>
    </location>
</feature>
<feature type="compositionally biased region" description="Low complexity" evidence="15">
    <location>
        <begin position="69"/>
        <end position="83"/>
    </location>
</feature>
<feature type="domain" description="Polysaccharide export protein N-terminal" evidence="17">
    <location>
        <begin position="171"/>
        <end position="244"/>
    </location>
</feature>
<keyword evidence="7 16" id="KW-0732">Signal</keyword>
<dbReference type="InterPro" id="IPR049712">
    <property type="entry name" value="Poly_export"/>
</dbReference>
<evidence type="ECO:0000256" key="11">
    <source>
        <dbReference type="ARBA" id="ARBA00023136"/>
    </source>
</evidence>
<accession>A0ABV7NK82</accession>
<gene>
    <name evidence="20" type="ORF">ACFOKF_18395</name>
</gene>
<keyword evidence="9" id="KW-0406">Ion transport</keyword>
<keyword evidence="8" id="KW-0625">Polysaccharide transport</keyword>
<evidence type="ECO:0000256" key="6">
    <source>
        <dbReference type="ARBA" id="ARBA00022692"/>
    </source>
</evidence>
<evidence type="ECO:0000259" key="17">
    <source>
        <dbReference type="Pfam" id="PF02563"/>
    </source>
</evidence>
<evidence type="ECO:0000256" key="10">
    <source>
        <dbReference type="ARBA" id="ARBA00023114"/>
    </source>
</evidence>
<keyword evidence="14" id="KW-0449">Lipoprotein</keyword>
<evidence type="ECO:0000256" key="13">
    <source>
        <dbReference type="ARBA" id="ARBA00023237"/>
    </source>
</evidence>
<feature type="signal peptide" evidence="16">
    <location>
        <begin position="1"/>
        <end position="37"/>
    </location>
</feature>
<evidence type="ECO:0000256" key="16">
    <source>
        <dbReference type="SAM" id="SignalP"/>
    </source>
</evidence>
<dbReference type="Pfam" id="PF22461">
    <property type="entry name" value="SLBB_2"/>
    <property type="match status" value="1"/>
</dbReference>
<dbReference type="Proteomes" id="UP001595681">
    <property type="component" value="Unassembled WGS sequence"/>
</dbReference>
<evidence type="ECO:0000256" key="12">
    <source>
        <dbReference type="ARBA" id="ARBA00023139"/>
    </source>
</evidence>
<dbReference type="RefSeq" id="WP_380797500.1">
    <property type="nucleotide sequence ID" value="NZ_JBHRVU010000004.1"/>
</dbReference>
<keyword evidence="21" id="KW-1185">Reference proteome</keyword>
<keyword evidence="6" id="KW-0812">Transmembrane</keyword>
<dbReference type="EMBL" id="JBHRVU010000004">
    <property type="protein sequence ID" value="MFC3443143.1"/>
    <property type="molecule type" value="Genomic_DNA"/>
</dbReference>
<evidence type="ECO:0000313" key="20">
    <source>
        <dbReference type="EMBL" id="MFC3443143.1"/>
    </source>
</evidence>
<feature type="domain" description="SLBB" evidence="19">
    <location>
        <begin position="250"/>
        <end position="327"/>
    </location>
</feature>
<keyword evidence="12" id="KW-0564">Palmitate</keyword>
<evidence type="ECO:0000256" key="5">
    <source>
        <dbReference type="ARBA" id="ARBA00022597"/>
    </source>
</evidence>
<keyword evidence="3" id="KW-0813">Transport</keyword>
<dbReference type="PANTHER" id="PTHR33619">
    <property type="entry name" value="POLYSACCHARIDE EXPORT PROTEIN GFCE-RELATED"/>
    <property type="match status" value="1"/>
</dbReference>
<comment type="similarity">
    <text evidence="2">Belongs to the BexD/CtrA/VexA family.</text>
</comment>
<evidence type="ECO:0000259" key="18">
    <source>
        <dbReference type="Pfam" id="PF10531"/>
    </source>
</evidence>
<name>A0ABV7NK82_9SPHN</name>
<evidence type="ECO:0000256" key="15">
    <source>
        <dbReference type="SAM" id="MobiDB-lite"/>
    </source>
</evidence>
<evidence type="ECO:0000256" key="14">
    <source>
        <dbReference type="ARBA" id="ARBA00023288"/>
    </source>
</evidence>
<evidence type="ECO:0000256" key="9">
    <source>
        <dbReference type="ARBA" id="ARBA00023065"/>
    </source>
</evidence>
<keyword evidence="4" id="KW-1134">Transmembrane beta strand</keyword>
<evidence type="ECO:0000256" key="4">
    <source>
        <dbReference type="ARBA" id="ARBA00022452"/>
    </source>
</evidence>
<keyword evidence="5" id="KW-0762">Sugar transport</keyword>
<feature type="domain" description="Soluble ligand binding" evidence="18">
    <location>
        <begin position="423"/>
        <end position="459"/>
    </location>
</feature>
<dbReference type="InterPro" id="IPR019554">
    <property type="entry name" value="Soluble_ligand-bd"/>
</dbReference>
<feature type="compositionally biased region" description="Polar residues" evidence="15">
    <location>
        <begin position="92"/>
        <end position="105"/>
    </location>
</feature>
<keyword evidence="13" id="KW-0998">Cell outer membrane</keyword>
<evidence type="ECO:0000256" key="1">
    <source>
        <dbReference type="ARBA" id="ARBA00004571"/>
    </source>
</evidence>
<dbReference type="Gene3D" id="3.30.1950.10">
    <property type="entry name" value="wza like domain"/>
    <property type="match status" value="1"/>
</dbReference>
<dbReference type="PANTHER" id="PTHR33619:SF3">
    <property type="entry name" value="POLYSACCHARIDE EXPORT PROTEIN GFCE-RELATED"/>
    <property type="match status" value="1"/>
</dbReference>
<feature type="domain" description="Soluble ligand binding" evidence="18">
    <location>
        <begin position="561"/>
        <end position="611"/>
    </location>
</feature>
<keyword evidence="10" id="KW-0626">Porin</keyword>
<dbReference type="InterPro" id="IPR003715">
    <property type="entry name" value="Poly_export_N"/>
</dbReference>
<sequence length="665" mass="70331">MMGTTVRSAALLTGLRHLTASASIAALLSATPLAAQAIDPSAIPRGSPVDPYGTGQSTASDGQYGRTGQSSSATTQSTATTTSDAYQPVSVGGSSTSDTNGTNLTMPGYGQRVGQNGLLDVDNLQVKRPATPGEFETWVKDVTGRKLKRYGSDLLIASARDFAVPATATIPPDYALNVGDTVSIALTGSIEGSVDAEIDRDGRIFLPNVGSISLIGVRYRDLKDRLAVAIGRQYRGYDVSVSVKRLRGVRVYVTGFANNPGAYSINSLSTLVNAVLAAGGPSAGGSFRSVKLYRNGAEVADFDLYQLLRKGDRSLDPLLQNEDVLFIPPVGKQVAVIGSVNEEAIYETREGENLADVLALAGGPTNVADASRLILYRLDDQDSVGSRQIDRALANAEKAEGGDIVQILPQGTLARSLDKQQAIVRIEGEVNKPGNYYVPPNTPLSQVLEMAGGLTPRASVYGTRFFRESVRSQQRRSFLEAVEQMEVSLAAAPLTGTRLGGDSGDRQTQIASARTFLDRLRQKEPDGRLVLDLQPQSASLPGSLLVENNDRIVIPPLVKTVGVFGAVYRPASFLLDGGKPLRVKDYVEQAGGPIRGADKGNIFVVRANGSVLTRSRGGMNAQVLPGDTVFVPIKTQSSSAWAKVRDIAQIVAQFGLTAAAIAAIN</sequence>
<keyword evidence="11" id="KW-0472">Membrane</keyword>
<feature type="region of interest" description="Disordered" evidence="15">
    <location>
        <begin position="41"/>
        <end position="105"/>
    </location>
</feature>
<dbReference type="SUPFAM" id="SSF142984">
    <property type="entry name" value="Nqo1 middle domain-like"/>
    <property type="match status" value="1"/>
</dbReference>
<comment type="caution">
    <text evidence="20">The sequence shown here is derived from an EMBL/GenBank/DDBJ whole genome shotgun (WGS) entry which is preliminary data.</text>
</comment>
<dbReference type="Pfam" id="PF10531">
    <property type="entry name" value="SLBB"/>
    <property type="match status" value="3"/>
</dbReference>
<evidence type="ECO:0000259" key="19">
    <source>
        <dbReference type="Pfam" id="PF22461"/>
    </source>
</evidence>
<evidence type="ECO:0000256" key="7">
    <source>
        <dbReference type="ARBA" id="ARBA00022729"/>
    </source>
</evidence>
<organism evidence="20 21">
    <name type="scientific">Sphingobium rhizovicinum</name>
    <dbReference type="NCBI Taxonomy" id="432308"/>
    <lineage>
        <taxon>Bacteria</taxon>
        <taxon>Pseudomonadati</taxon>
        <taxon>Pseudomonadota</taxon>
        <taxon>Alphaproteobacteria</taxon>
        <taxon>Sphingomonadales</taxon>
        <taxon>Sphingomonadaceae</taxon>
        <taxon>Sphingobium</taxon>
    </lineage>
</organism>
<comment type="subcellular location">
    <subcellularLocation>
        <location evidence="1">Cell outer membrane</location>
        <topology evidence="1">Multi-pass membrane protein</topology>
    </subcellularLocation>
</comment>
<dbReference type="Pfam" id="PF02563">
    <property type="entry name" value="Poly_export"/>
    <property type="match status" value="1"/>
</dbReference>
<evidence type="ECO:0000256" key="3">
    <source>
        <dbReference type="ARBA" id="ARBA00022448"/>
    </source>
</evidence>
<dbReference type="Gene3D" id="3.10.560.10">
    <property type="entry name" value="Outer membrane lipoprotein wza domain like"/>
    <property type="match status" value="4"/>
</dbReference>
<feature type="domain" description="Soluble ligand binding" evidence="18">
    <location>
        <begin position="334"/>
        <end position="378"/>
    </location>
</feature>
<reference evidence="21" key="1">
    <citation type="journal article" date="2019" name="Int. J. Syst. Evol. Microbiol.">
        <title>The Global Catalogue of Microorganisms (GCM) 10K type strain sequencing project: providing services to taxonomists for standard genome sequencing and annotation.</title>
        <authorList>
            <consortium name="The Broad Institute Genomics Platform"/>
            <consortium name="The Broad Institute Genome Sequencing Center for Infectious Disease"/>
            <person name="Wu L."/>
            <person name="Ma J."/>
        </authorList>
    </citation>
    <scope>NUCLEOTIDE SEQUENCE [LARGE SCALE GENOMIC DNA]</scope>
    <source>
        <strain evidence="21">CCM 7491</strain>
    </source>
</reference>
<proteinExistence type="inferred from homology"/>
<protein>
    <submittedName>
        <fullName evidence="20">SLBB domain-containing protein</fullName>
    </submittedName>
</protein>
<evidence type="ECO:0000256" key="8">
    <source>
        <dbReference type="ARBA" id="ARBA00023047"/>
    </source>
</evidence>